<feature type="transmembrane region" description="Helical" evidence="1">
    <location>
        <begin position="132"/>
        <end position="154"/>
    </location>
</feature>
<dbReference type="AlphaFoldDB" id="A0A3N5CPI3"/>
<organism evidence="3 4">
    <name type="scientific">Aurantiacibacter spongiae</name>
    <dbReference type="NCBI Taxonomy" id="2488860"/>
    <lineage>
        <taxon>Bacteria</taxon>
        <taxon>Pseudomonadati</taxon>
        <taxon>Pseudomonadota</taxon>
        <taxon>Alphaproteobacteria</taxon>
        <taxon>Sphingomonadales</taxon>
        <taxon>Erythrobacteraceae</taxon>
        <taxon>Aurantiacibacter</taxon>
    </lineage>
</organism>
<keyword evidence="4" id="KW-1185">Reference proteome</keyword>
<keyword evidence="1" id="KW-0472">Membrane</keyword>
<comment type="caution">
    <text evidence="3">The sequence shown here is derived from an EMBL/GenBank/DDBJ whole genome shotgun (WGS) entry which is preliminary data.</text>
</comment>
<proteinExistence type="predicted"/>
<protein>
    <submittedName>
        <fullName evidence="3">PilZ domain-containing protein</fullName>
    </submittedName>
</protein>
<keyword evidence="1" id="KW-1133">Transmembrane helix</keyword>
<dbReference type="InterPro" id="IPR009875">
    <property type="entry name" value="PilZ_domain"/>
</dbReference>
<evidence type="ECO:0000256" key="1">
    <source>
        <dbReference type="SAM" id="Phobius"/>
    </source>
</evidence>
<dbReference type="GO" id="GO:0035438">
    <property type="term" value="F:cyclic-di-GMP binding"/>
    <property type="evidence" value="ECO:0007669"/>
    <property type="project" value="InterPro"/>
</dbReference>
<name>A0A3N5CPI3_9SPHN</name>
<keyword evidence="1" id="KW-0812">Transmembrane</keyword>
<sequence>MLAARIYVAAGHRMERPMHTLDNARNDPRAGTMLRATVRDGRGLREFAVADLSSRGLMGRLEHPPGRGEFVELKVSGHILAGHVRWVKGPLFGVALRDRVDVARVLGGKPPPRSPTTTVAQMQPPQTLVRTVASYCVMALAAGCAAYVIADLFIL</sequence>
<evidence type="ECO:0000313" key="3">
    <source>
        <dbReference type="EMBL" id="RPF70903.1"/>
    </source>
</evidence>
<accession>A0A3N5CPI3</accession>
<reference evidence="3 4" key="1">
    <citation type="submission" date="2018-11" db="EMBL/GenBank/DDBJ databases">
        <title>Erythrobacter spongiae sp. nov., isolated from a marine sponge.</title>
        <authorList>
            <person name="Zhuang L."/>
            <person name="Luo L."/>
        </authorList>
    </citation>
    <scope>NUCLEOTIDE SEQUENCE [LARGE SCALE GENOMIC DNA]</scope>
    <source>
        <strain evidence="3 4">HN-E23</strain>
    </source>
</reference>
<gene>
    <name evidence="3" type="ORF">EG799_04160</name>
</gene>
<feature type="domain" description="PilZ" evidence="2">
    <location>
        <begin position="25"/>
        <end position="98"/>
    </location>
</feature>
<dbReference type="Pfam" id="PF07238">
    <property type="entry name" value="PilZ"/>
    <property type="match status" value="1"/>
</dbReference>
<dbReference type="EMBL" id="RPFZ01000001">
    <property type="protein sequence ID" value="RPF70903.1"/>
    <property type="molecule type" value="Genomic_DNA"/>
</dbReference>
<evidence type="ECO:0000259" key="2">
    <source>
        <dbReference type="Pfam" id="PF07238"/>
    </source>
</evidence>
<dbReference type="Proteomes" id="UP000275232">
    <property type="component" value="Unassembled WGS sequence"/>
</dbReference>
<evidence type="ECO:0000313" key="4">
    <source>
        <dbReference type="Proteomes" id="UP000275232"/>
    </source>
</evidence>